<dbReference type="Pfam" id="PF16197">
    <property type="entry name" value="KAsynt_C_assoc"/>
    <property type="match status" value="1"/>
</dbReference>
<dbReference type="OrthoDB" id="5476655at2"/>
<dbReference type="GO" id="GO:0006633">
    <property type="term" value="P:fatty acid biosynthetic process"/>
    <property type="evidence" value="ECO:0007669"/>
    <property type="project" value="InterPro"/>
</dbReference>
<dbReference type="FunFam" id="3.40.366.10:FF:000002">
    <property type="entry name" value="Probable polyketide synthase 2"/>
    <property type="match status" value="1"/>
</dbReference>
<gene>
    <name evidence="7" type="ORF">GF068_14000</name>
</gene>
<dbReference type="GO" id="GO:0005737">
    <property type="term" value="C:cytoplasm"/>
    <property type="evidence" value="ECO:0007669"/>
    <property type="project" value="TreeGrafter"/>
</dbReference>
<dbReference type="CDD" id="cd00833">
    <property type="entry name" value="PKS"/>
    <property type="match status" value="1"/>
</dbReference>
<evidence type="ECO:0000256" key="3">
    <source>
        <dbReference type="ARBA" id="ARBA00022679"/>
    </source>
</evidence>
<evidence type="ECO:0000256" key="2">
    <source>
        <dbReference type="ARBA" id="ARBA00022553"/>
    </source>
</evidence>
<dbReference type="InterPro" id="IPR014030">
    <property type="entry name" value="Ketoacyl_synth_N"/>
</dbReference>
<protein>
    <submittedName>
        <fullName evidence="7">Acyltransferase domain-containing protein</fullName>
    </submittedName>
</protein>
<dbReference type="InterPro" id="IPR001227">
    <property type="entry name" value="Ac_transferase_dom_sf"/>
</dbReference>
<dbReference type="Pfam" id="PF00550">
    <property type="entry name" value="PP-binding"/>
    <property type="match status" value="2"/>
</dbReference>
<dbReference type="InterPro" id="IPR050091">
    <property type="entry name" value="PKS_NRPS_Biosynth_Enz"/>
</dbReference>
<dbReference type="InterPro" id="IPR020806">
    <property type="entry name" value="PKS_PP-bd"/>
</dbReference>
<dbReference type="SUPFAM" id="SSF55048">
    <property type="entry name" value="Probable ACP-binding domain of malonyl-CoA ACP transacylase"/>
    <property type="match status" value="2"/>
</dbReference>
<dbReference type="Pfam" id="PF22621">
    <property type="entry name" value="CurL-like_PKS_C"/>
    <property type="match status" value="1"/>
</dbReference>
<evidence type="ECO:0000313" key="8">
    <source>
        <dbReference type="Proteomes" id="UP000440224"/>
    </source>
</evidence>
<keyword evidence="2" id="KW-0597">Phosphoprotein</keyword>
<proteinExistence type="predicted"/>
<dbReference type="GO" id="GO:0004315">
    <property type="term" value="F:3-oxoacyl-[acyl-carrier-protein] synthase activity"/>
    <property type="evidence" value="ECO:0007669"/>
    <property type="project" value="InterPro"/>
</dbReference>
<comment type="function">
    <text evidence="4">Involved in production of the polyketide antibiotic thailandamide.</text>
</comment>
<feature type="domain" description="Carrier" evidence="5">
    <location>
        <begin position="1326"/>
        <end position="1403"/>
    </location>
</feature>
<feature type="domain" description="Carrier" evidence="5">
    <location>
        <begin position="1"/>
        <end position="62"/>
    </location>
</feature>
<dbReference type="SUPFAM" id="SSF53901">
    <property type="entry name" value="Thiolase-like"/>
    <property type="match status" value="1"/>
</dbReference>
<name>A0A6N7PS26_9BACT</name>
<dbReference type="SUPFAM" id="SSF47336">
    <property type="entry name" value="ACP-like"/>
    <property type="match status" value="2"/>
</dbReference>
<accession>A0A6N7PS26</accession>
<dbReference type="Gene3D" id="3.40.366.10">
    <property type="entry name" value="Malonyl-Coenzyme A Acyl Carrier Protein, domain 2"/>
    <property type="match status" value="2"/>
</dbReference>
<dbReference type="Proteomes" id="UP000440224">
    <property type="component" value="Unassembled WGS sequence"/>
</dbReference>
<dbReference type="PROSITE" id="PS52004">
    <property type="entry name" value="KS3_2"/>
    <property type="match status" value="1"/>
</dbReference>
<dbReference type="PROSITE" id="PS50075">
    <property type="entry name" value="CARRIER"/>
    <property type="match status" value="2"/>
</dbReference>
<dbReference type="SMART" id="SM00825">
    <property type="entry name" value="PKS_KS"/>
    <property type="match status" value="1"/>
</dbReference>
<dbReference type="FunFam" id="3.40.47.10:FF:000019">
    <property type="entry name" value="Polyketide synthase type I"/>
    <property type="match status" value="1"/>
</dbReference>
<dbReference type="GO" id="GO:0031177">
    <property type="term" value="F:phosphopantetheine binding"/>
    <property type="evidence" value="ECO:0007669"/>
    <property type="project" value="InterPro"/>
</dbReference>
<dbReference type="InterPro" id="IPR016039">
    <property type="entry name" value="Thiolase-like"/>
</dbReference>
<evidence type="ECO:0000259" key="5">
    <source>
        <dbReference type="PROSITE" id="PS50075"/>
    </source>
</evidence>
<evidence type="ECO:0000256" key="4">
    <source>
        <dbReference type="ARBA" id="ARBA00054155"/>
    </source>
</evidence>
<dbReference type="InterPro" id="IPR014031">
    <property type="entry name" value="Ketoacyl_synth_C"/>
</dbReference>
<dbReference type="PANTHER" id="PTHR43775">
    <property type="entry name" value="FATTY ACID SYNTHASE"/>
    <property type="match status" value="1"/>
</dbReference>
<keyword evidence="7" id="KW-0012">Acyltransferase</keyword>
<evidence type="ECO:0000256" key="1">
    <source>
        <dbReference type="ARBA" id="ARBA00022450"/>
    </source>
</evidence>
<dbReference type="Gene3D" id="3.30.70.3290">
    <property type="match status" value="1"/>
</dbReference>
<dbReference type="GO" id="GO:0071770">
    <property type="term" value="P:DIM/DIP cell wall layer assembly"/>
    <property type="evidence" value="ECO:0007669"/>
    <property type="project" value="TreeGrafter"/>
</dbReference>
<keyword evidence="1" id="KW-0596">Phosphopantetheine</keyword>
<dbReference type="InterPro" id="IPR018201">
    <property type="entry name" value="Ketoacyl_synth_AS"/>
</dbReference>
<dbReference type="Gene3D" id="1.10.1200.10">
    <property type="entry name" value="ACP-like"/>
    <property type="match status" value="2"/>
</dbReference>
<dbReference type="Gene3D" id="3.40.47.10">
    <property type="match status" value="1"/>
</dbReference>
<dbReference type="Pfam" id="PF00698">
    <property type="entry name" value="Acyl_transf_1"/>
    <property type="match status" value="2"/>
</dbReference>
<organism evidence="7 8">
    <name type="scientific">Polyangium spumosum</name>
    <dbReference type="NCBI Taxonomy" id="889282"/>
    <lineage>
        <taxon>Bacteria</taxon>
        <taxon>Pseudomonadati</taxon>
        <taxon>Myxococcota</taxon>
        <taxon>Polyangia</taxon>
        <taxon>Polyangiales</taxon>
        <taxon>Polyangiaceae</taxon>
        <taxon>Polyangium</taxon>
    </lineage>
</organism>
<dbReference type="SMART" id="SM00823">
    <property type="entry name" value="PKS_PP"/>
    <property type="match status" value="2"/>
</dbReference>
<dbReference type="PANTHER" id="PTHR43775:SF37">
    <property type="entry name" value="SI:DKEY-61P9.11"/>
    <property type="match status" value="1"/>
</dbReference>
<dbReference type="SMART" id="SM00827">
    <property type="entry name" value="PKS_AT"/>
    <property type="match status" value="2"/>
</dbReference>
<evidence type="ECO:0000313" key="7">
    <source>
        <dbReference type="EMBL" id="MRG93035.1"/>
    </source>
</evidence>
<dbReference type="InterPro" id="IPR020841">
    <property type="entry name" value="PKS_Beta-ketoAc_synthase_dom"/>
</dbReference>
<dbReference type="Pfam" id="PF00109">
    <property type="entry name" value="ketoacyl-synt"/>
    <property type="match status" value="1"/>
</dbReference>
<evidence type="ECO:0000259" key="6">
    <source>
        <dbReference type="PROSITE" id="PS52004"/>
    </source>
</evidence>
<dbReference type="InterPro" id="IPR014043">
    <property type="entry name" value="Acyl_transferase_dom"/>
</dbReference>
<dbReference type="EMBL" id="WJIE01000004">
    <property type="protein sequence ID" value="MRG93035.1"/>
    <property type="molecule type" value="Genomic_DNA"/>
</dbReference>
<dbReference type="SUPFAM" id="SSF52151">
    <property type="entry name" value="FabD/lysophospholipase-like"/>
    <property type="match status" value="2"/>
</dbReference>
<reference evidence="7 8" key="1">
    <citation type="submission" date="2019-10" db="EMBL/GenBank/DDBJ databases">
        <title>A soil myxobacterium in the family Polyangiaceae.</title>
        <authorList>
            <person name="Li Y."/>
            <person name="Wang J."/>
        </authorList>
    </citation>
    <scope>NUCLEOTIDE SEQUENCE [LARGE SCALE GENOMIC DNA]</scope>
    <source>
        <strain evidence="7 8">DSM 14734</strain>
    </source>
</reference>
<comment type="caution">
    <text evidence="7">The sequence shown here is derived from an EMBL/GenBank/DDBJ whole genome shotgun (WGS) entry which is preliminary data.</text>
</comment>
<dbReference type="InterPro" id="IPR032821">
    <property type="entry name" value="PKS_assoc"/>
</dbReference>
<sequence length="1425" mass="151883">MLEIPSERVHVNSSFRRLGLDSLTAGALASRLSTWLERPVPLTLLWEFPSIADLAAHLAGAARPAALEAPRVVAYEPIAVVGIACRFPGADSPAAFWELLRSGTDAITDIPRDRFDVDALYAPDRAIPGTIPMRQGGFLRDVSSFDAHFWGISPREALHMDPQQRIMLELSWEALEDAGIPPLSLSGSATGVFLGAIWSDFALLLGRLGLQAIAPHTVTGVHHSLIANRISYTLGLEGPSMAIDTACSASLVAVHLACESLRSGESTLALAGGVNLILAPDSLVQMAKFGATSPGGRCRPFDAGGDGYARAEGAGLVVLKPLSRAIADGNPIHCVLRGSATNNDGRSNGLTAPSPRAQRSLLVMACQRAGVDPASVDYVEAHGTGTKLGDPIEASALGAVYGQGRPPGRPLRIGSVKSNIGHAEAAAGIAGLLKVALSLRHHEIPASLHFRTPNPQIDFASLGLEVQARPSPWPEREGPARAGVSSFGFGGTNAHVVLEEWQASATQTRPFVAPNPLSQAPRQPVFYFAGHGSQWLGMGRELLVASPLFRARLSACDRAIQAEVGWSLFDELLAPPERSRLNEPDVVQPSIFAVQVALAELWRSWGVVPRAVLGHSLGEVAAAHVAGALSLGDAVRLVCLRGQLTRRLAGQGGLLLVERSRHEVAAAIGDRAGVTLAVFNGPTSTALSGERAALERVASEQRAAGARCAFVDIGFPSHSPLVEPILAELLEGLSGISPQPTRTPLLSTVTGRFMEGRDLDARYWVRNLREPVDFAGAVDLLTQRGEDLFLEVGPKPALARFVEQCLAHAGRPGRVVASLHRRASEWEALFEAAATLREQGVPVRPHLRDVPGAEAPELPRVLPVSAHTPEALRARVAGLLSRLEAPPDLDLDDLCYTAACGRSHLGHRVAVVGSTRAGLREQLAAALSRPLGAHLSPTEPPRLAFVFPGQGGQWEGMGRELLEQEPTFRHALLACDAALAPYLGESIAAWLSEGRAIEDRADVAQPALFAFQVALCRLWESLGVRAAAVVGHSMGEVAAAHVAGALSLEDAARVICARSRHLRSLHGQGTMAIVESSPDELAAALARWSGRASVAARNGPRSFALAGEREAVEALVAEVQAKGAFARVMGPEFPMSHCPQVEPVQGALASDVAGITPRRAALPLYSTTTGLVAEGPELDTRHWVQNVREPVRFHEQVCALLRDGIRLLLEVGPHPLLGHACEQTIAEEGASAVVLHSLRRGEGRRHLYEALAQLYTCGVEVDWHVVQRRGGRILSLPVYPWQRQRYWPEGLGGATLPEPQVSAAPAPELPELSRLEQALRDTHGAPDPALVEQILRLRAAAILQLPTSMLLPESSLKRLGLDSIMAMQLNNRLRALLQVEVPVSLLLEDRGLRALAQGLCAHVREARKPLIDAEALASRLEEGSL</sequence>
<dbReference type="PROSITE" id="PS00606">
    <property type="entry name" value="KS3_1"/>
    <property type="match status" value="1"/>
</dbReference>
<keyword evidence="3 7" id="KW-0808">Transferase</keyword>
<dbReference type="GO" id="GO:0005886">
    <property type="term" value="C:plasma membrane"/>
    <property type="evidence" value="ECO:0007669"/>
    <property type="project" value="TreeGrafter"/>
</dbReference>
<dbReference type="Pfam" id="PF02801">
    <property type="entry name" value="Ketoacyl-synt_C"/>
    <property type="match status" value="1"/>
</dbReference>
<dbReference type="InterPro" id="IPR036736">
    <property type="entry name" value="ACP-like_sf"/>
</dbReference>
<dbReference type="InterPro" id="IPR016035">
    <property type="entry name" value="Acyl_Trfase/lysoPLipase"/>
</dbReference>
<dbReference type="GO" id="GO:0004312">
    <property type="term" value="F:fatty acid synthase activity"/>
    <property type="evidence" value="ECO:0007669"/>
    <property type="project" value="TreeGrafter"/>
</dbReference>
<dbReference type="InterPro" id="IPR016036">
    <property type="entry name" value="Malonyl_transacylase_ACP-bd"/>
</dbReference>
<keyword evidence="8" id="KW-1185">Reference proteome</keyword>
<feature type="domain" description="Ketosynthase family 3 (KS3)" evidence="6">
    <location>
        <begin position="75"/>
        <end position="500"/>
    </location>
</feature>
<dbReference type="InterPro" id="IPR009081">
    <property type="entry name" value="PP-bd_ACP"/>
</dbReference>